<reference evidence="7 8" key="1">
    <citation type="journal article" date="2021" name="Nat. Plants">
        <title>The Taxus genome provides insights into paclitaxel biosynthesis.</title>
        <authorList>
            <person name="Xiong X."/>
            <person name="Gou J."/>
            <person name="Liao Q."/>
            <person name="Li Y."/>
            <person name="Zhou Q."/>
            <person name="Bi G."/>
            <person name="Li C."/>
            <person name="Du R."/>
            <person name="Wang X."/>
            <person name="Sun T."/>
            <person name="Guo L."/>
            <person name="Liang H."/>
            <person name="Lu P."/>
            <person name="Wu Y."/>
            <person name="Zhang Z."/>
            <person name="Ro D.K."/>
            <person name="Shang Y."/>
            <person name="Huang S."/>
            <person name="Yan J."/>
        </authorList>
    </citation>
    <scope>NUCLEOTIDE SEQUENCE [LARGE SCALE GENOMIC DNA]</scope>
    <source>
        <strain evidence="7">Ta-2019</strain>
    </source>
</reference>
<name>A0AA38CSE5_TAXCH</name>
<organism evidence="7 8">
    <name type="scientific">Taxus chinensis</name>
    <name type="common">Chinese yew</name>
    <name type="synonym">Taxus wallichiana var. chinensis</name>
    <dbReference type="NCBI Taxonomy" id="29808"/>
    <lineage>
        <taxon>Eukaryota</taxon>
        <taxon>Viridiplantae</taxon>
        <taxon>Streptophyta</taxon>
        <taxon>Embryophyta</taxon>
        <taxon>Tracheophyta</taxon>
        <taxon>Spermatophyta</taxon>
        <taxon>Pinopsida</taxon>
        <taxon>Pinidae</taxon>
        <taxon>Conifers II</taxon>
        <taxon>Cupressales</taxon>
        <taxon>Taxaceae</taxon>
        <taxon>Taxus</taxon>
    </lineage>
</organism>
<evidence type="ECO:0000313" key="8">
    <source>
        <dbReference type="Proteomes" id="UP000824469"/>
    </source>
</evidence>
<keyword evidence="3" id="KW-0812">Transmembrane</keyword>
<sequence length="110" mass="11739">SVLKPDKLGCEIAQIAFPAALALTADPLASLIDTAFIGRIGPVELAGVGVSIAIFNQVSKVFNFPLVSVTTSLVAEEDATTEMVAQRSDIEKSINESSTNDEKRYTNFLH</sequence>
<dbReference type="Proteomes" id="UP000824469">
    <property type="component" value="Unassembled WGS sequence"/>
</dbReference>
<protein>
    <recommendedName>
        <fullName evidence="9">MATE efflux family protein</fullName>
    </recommendedName>
</protein>
<comment type="similarity">
    <text evidence="2">Belongs to the multi antimicrobial extrusion (MATE) (TC 2.A.66.1) family.</text>
</comment>
<evidence type="ECO:0000256" key="4">
    <source>
        <dbReference type="ARBA" id="ARBA00022989"/>
    </source>
</evidence>
<evidence type="ECO:0000256" key="2">
    <source>
        <dbReference type="ARBA" id="ARBA00010199"/>
    </source>
</evidence>
<feature type="region of interest" description="Disordered" evidence="6">
    <location>
        <begin position="86"/>
        <end position="110"/>
    </location>
</feature>
<evidence type="ECO:0008006" key="9">
    <source>
        <dbReference type="Google" id="ProtNLM"/>
    </source>
</evidence>
<dbReference type="AlphaFoldDB" id="A0AA38CSE5"/>
<keyword evidence="5" id="KW-0472">Membrane</keyword>
<feature type="non-terminal residue" evidence="7">
    <location>
        <position position="1"/>
    </location>
</feature>
<evidence type="ECO:0000256" key="1">
    <source>
        <dbReference type="ARBA" id="ARBA00004141"/>
    </source>
</evidence>
<feature type="compositionally biased region" description="Basic and acidic residues" evidence="6">
    <location>
        <begin position="88"/>
        <end position="110"/>
    </location>
</feature>
<accession>A0AA38CSE5</accession>
<dbReference type="PANTHER" id="PTHR42893">
    <property type="entry name" value="PROTEIN DETOXIFICATION 44, CHLOROPLASTIC-RELATED"/>
    <property type="match status" value="1"/>
</dbReference>
<evidence type="ECO:0000256" key="3">
    <source>
        <dbReference type="ARBA" id="ARBA00022692"/>
    </source>
</evidence>
<keyword evidence="4" id="KW-1133">Transmembrane helix</keyword>
<dbReference type="GO" id="GO:0016020">
    <property type="term" value="C:membrane"/>
    <property type="evidence" value="ECO:0007669"/>
    <property type="project" value="UniProtKB-SubCell"/>
</dbReference>
<evidence type="ECO:0000313" key="7">
    <source>
        <dbReference type="EMBL" id="KAH9301983.1"/>
    </source>
</evidence>
<dbReference type="InterPro" id="IPR044644">
    <property type="entry name" value="DinF-like"/>
</dbReference>
<evidence type="ECO:0000256" key="5">
    <source>
        <dbReference type="ARBA" id="ARBA00023136"/>
    </source>
</evidence>
<dbReference type="EMBL" id="JAHRHJ020000009">
    <property type="protein sequence ID" value="KAH9301983.1"/>
    <property type="molecule type" value="Genomic_DNA"/>
</dbReference>
<keyword evidence="8" id="KW-1185">Reference proteome</keyword>
<comment type="caution">
    <text evidence="7">The sequence shown here is derived from an EMBL/GenBank/DDBJ whole genome shotgun (WGS) entry which is preliminary data.</text>
</comment>
<evidence type="ECO:0000256" key="6">
    <source>
        <dbReference type="SAM" id="MobiDB-lite"/>
    </source>
</evidence>
<gene>
    <name evidence="7" type="ORF">KI387_013566</name>
</gene>
<dbReference type="PANTHER" id="PTHR42893:SF4">
    <property type="entry name" value="PROTEIN DETOXIFICATION 42"/>
    <property type="match status" value="1"/>
</dbReference>
<proteinExistence type="inferred from homology"/>
<comment type="subcellular location">
    <subcellularLocation>
        <location evidence="1">Membrane</location>
        <topology evidence="1">Multi-pass membrane protein</topology>
    </subcellularLocation>
</comment>